<name>A0AAN9AM45_9CAEN</name>
<evidence type="ECO:0000313" key="2">
    <source>
        <dbReference type="EMBL" id="KAK7089382.1"/>
    </source>
</evidence>
<dbReference type="Pfam" id="PF00188">
    <property type="entry name" value="CAP"/>
    <property type="match status" value="1"/>
</dbReference>
<gene>
    <name evidence="2" type="ORF">V1264_024953</name>
</gene>
<dbReference type="EMBL" id="JBAMIC010001962">
    <property type="protein sequence ID" value="KAK7089382.1"/>
    <property type="molecule type" value="Genomic_DNA"/>
</dbReference>
<evidence type="ECO:0000259" key="1">
    <source>
        <dbReference type="SMART" id="SM00198"/>
    </source>
</evidence>
<comment type="caution">
    <text evidence="2">The sequence shown here is derived from an EMBL/GenBank/DDBJ whole genome shotgun (WGS) entry which is preliminary data.</text>
</comment>
<dbReference type="InterPro" id="IPR001283">
    <property type="entry name" value="CRISP-related"/>
</dbReference>
<protein>
    <recommendedName>
        <fullName evidence="1">SCP domain-containing protein</fullName>
    </recommendedName>
</protein>
<dbReference type="InterPro" id="IPR035940">
    <property type="entry name" value="CAP_sf"/>
</dbReference>
<proteinExistence type="predicted"/>
<keyword evidence="3" id="KW-1185">Reference proteome</keyword>
<sequence>MCLTDHLGAVDVPFTQAEKDAAVNFHNEIRANVTPTASNMQKMVWDDNLAKVAAKWARQCQFGHDKNRSQPELNKYGLPVEQNMGAGHSSLTGAINLWYQELPLWVFGKWTGATGHYIAEIYHASSRIGCGHAKCNDIFGNYWICNYFAGAYSNVDPYEQGASCSKCPNSCDASGKLCDCGGKFCTNGGTLDLNTCKCQCPRLWTGDECEALDCPKKRDFEEYCTYSTFTPETFCPTATVNDAYAKVCPIRCGICPGDQTG</sequence>
<dbReference type="PRINTS" id="PR00837">
    <property type="entry name" value="V5TPXLIKE"/>
</dbReference>
<dbReference type="PANTHER" id="PTHR10334">
    <property type="entry name" value="CYSTEINE-RICH SECRETORY PROTEIN-RELATED"/>
    <property type="match status" value="1"/>
</dbReference>
<dbReference type="InterPro" id="IPR014044">
    <property type="entry name" value="CAP_dom"/>
</dbReference>
<dbReference type="AlphaFoldDB" id="A0AAN9AM45"/>
<accession>A0AAN9AM45</accession>
<dbReference type="Proteomes" id="UP001374579">
    <property type="component" value="Unassembled WGS sequence"/>
</dbReference>
<dbReference type="Gene3D" id="3.40.33.10">
    <property type="entry name" value="CAP"/>
    <property type="match status" value="1"/>
</dbReference>
<organism evidence="2 3">
    <name type="scientific">Littorina saxatilis</name>
    <dbReference type="NCBI Taxonomy" id="31220"/>
    <lineage>
        <taxon>Eukaryota</taxon>
        <taxon>Metazoa</taxon>
        <taxon>Spiralia</taxon>
        <taxon>Lophotrochozoa</taxon>
        <taxon>Mollusca</taxon>
        <taxon>Gastropoda</taxon>
        <taxon>Caenogastropoda</taxon>
        <taxon>Littorinimorpha</taxon>
        <taxon>Littorinoidea</taxon>
        <taxon>Littorinidae</taxon>
        <taxon>Littorina</taxon>
    </lineage>
</organism>
<reference evidence="2 3" key="1">
    <citation type="submission" date="2024-02" db="EMBL/GenBank/DDBJ databases">
        <title>Chromosome-scale genome assembly of the rough periwinkle Littorina saxatilis.</title>
        <authorList>
            <person name="De Jode A."/>
            <person name="Faria R."/>
            <person name="Formenti G."/>
            <person name="Sims Y."/>
            <person name="Smith T.P."/>
            <person name="Tracey A."/>
            <person name="Wood J.M.D."/>
            <person name="Zagrodzka Z.B."/>
            <person name="Johannesson K."/>
            <person name="Butlin R.K."/>
            <person name="Leder E.H."/>
        </authorList>
    </citation>
    <scope>NUCLEOTIDE SEQUENCE [LARGE SCALE GENOMIC DNA]</scope>
    <source>
        <strain evidence="2">Snail1</strain>
        <tissue evidence="2">Muscle</tissue>
    </source>
</reference>
<dbReference type="CDD" id="cd05380">
    <property type="entry name" value="CAP_euk"/>
    <property type="match status" value="1"/>
</dbReference>
<dbReference type="SUPFAM" id="SSF55797">
    <property type="entry name" value="PR-1-like"/>
    <property type="match status" value="1"/>
</dbReference>
<feature type="domain" description="SCP" evidence="1">
    <location>
        <begin position="17"/>
        <end position="154"/>
    </location>
</feature>
<evidence type="ECO:0000313" key="3">
    <source>
        <dbReference type="Proteomes" id="UP001374579"/>
    </source>
</evidence>
<dbReference type="SMART" id="SM00198">
    <property type="entry name" value="SCP"/>
    <property type="match status" value="1"/>
</dbReference>